<name>A0AAD9K6D8_9ANNE</name>
<comment type="caution">
    <text evidence="5">The sequence shown here is derived from an EMBL/GenBank/DDBJ whole genome shotgun (WGS) entry which is preliminary data.</text>
</comment>
<keyword evidence="1" id="KW-0175">Coiled coil</keyword>
<feature type="domain" description="Alpha-2-macroglobulin receptor-associated protein" evidence="3">
    <location>
        <begin position="20"/>
        <end position="105"/>
    </location>
</feature>
<dbReference type="GO" id="GO:0050750">
    <property type="term" value="F:low-density lipoprotein particle receptor binding"/>
    <property type="evidence" value="ECO:0007669"/>
    <property type="project" value="InterPro"/>
</dbReference>
<dbReference type="EMBL" id="JAODUP010000046">
    <property type="protein sequence ID" value="KAK2165721.1"/>
    <property type="molecule type" value="Genomic_DNA"/>
</dbReference>
<evidence type="ECO:0000256" key="1">
    <source>
        <dbReference type="SAM" id="Coils"/>
    </source>
</evidence>
<dbReference type="InterPro" id="IPR037999">
    <property type="entry name" value="RAP_D3"/>
</dbReference>
<dbReference type="Pfam" id="PF06400">
    <property type="entry name" value="Alpha-2-MRAP_N"/>
    <property type="match status" value="1"/>
</dbReference>
<dbReference type="GO" id="GO:0008201">
    <property type="term" value="F:heparin binding"/>
    <property type="evidence" value="ECO:0007669"/>
    <property type="project" value="InterPro"/>
</dbReference>
<evidence type="ECO:0000259" key="3">
    <source>
        <dbReference type="Pfam" id="PF06400"/>
    </source>
</evidence>
<dbReference type="PANTHER" id="PTHR16560:SF2">
    <property type="entry name" value="ALPHA-2-MACROGLOBULIN RECEPTOR-ASSOCIATED PROTEIN"/>
    <property type="match status" value="1"/>
</dbReference>
<feature type="coiled-coil region" evidence="1">
    <location>
        <begin position="154"/>
        <end position="181"/>
    </location>
</feature>
<dbReference type="Gene3D" id="1.20.81.10">
    <property type="entry name" value="RAP domain"/>
    <property type="match status" value="2"/>
</dbReference>
<evidence type="ECO:0000256" key="2">
    <source>
        <dbReference type="SAM" id="SignalP"/>
    </source>
</evidence>
<dbReference type="Proteomes" id="UP001208570">
    <property type="component" value="Unassembled WGS sequence"/>
</dbReference>
<keyword evidence="6" id="KW-1185">Reference proteome</keyword>
<dbReference type="SUPFAM" id="SSF47045">
    <property type="entry name" value="RAP domain-like"/>
    <property type="match status" value="2"/>
</dbReference>
<dbReference type="GO" id="GO:0005783">
    <property type="term" value="C:endoplasmic reticulum"/>
    <property type="evidence" value="ECO:0007669"/>
    <property type="project" value="InterPro"/>
</dbReference>
<dbReference type="GO" id="GO:0048019">
    <property type="term" value="F:receptor antagonist activity"/>
    <property type="evidence" value="ECO:0007669"/>
    <property type="project" value="InterPro"/>
</dbReference>
<dbReference type="InterPro" id="IPR036744">
    <property type="entry name" value="RAP_sf"/>
</dbReference>
<gene>
    <name evidence="5" type="ORF">LSH36_46g07091</name>
</gene>
<dbReference type="CDD" id="cd14808">
    <property type="entry name" value="RAP_D3"/>
    <property type="match status" value="1"/>
</dbReference>
<evidence type="ECO:0000259" key="4">
    <source>
        <dbReference type="Pfam" id="PF06401"/>
    </source>
</evidence>
<dbReference type="InterPro" id="IPR038003">
    <property type="entry name" value="A2-macroglobuin_RAP"/>
</dbReference>
<sequence>MKTLWVLFVLIVLFNITWGNKYSAEKNKVDDDSPFRMMKINLIWNKARLRLPKEDLVRLYQELKQQDQLELELKKRRAAFEDEDGEFEAMVTRKSLDIMIKYGLESIHPDSPPIISNLAYSKHDDTERWQKVMLDKKLSKLWKKAQLSGFSVKHLDLKKKHKELRDGIAKLEEEIARNRDDISMKTSDGFSHPKVIELWFAAKKSNFSEEELNSMKDELHHFEHKLKKLEHLQLEHEAIDGKMKEKNLQLSDYPEKQNKISEKVAHYIHKIKKYETDLRLRIGKASIHNEL</sequence>
<dbReference type="Pfam" id="PF06401">
    <property type="entry name" value="Alpha-2-MRAP_C"/>
    <property type="match status" value="1"/>
</dbReference>
<evidence type="ECO:0008006" key="7">
    <source>
        <dbReference type="Google" id="ProtNLM"/>
    </source>
</evidence>
<dbReference type="InterPro" id="IPR009066">
    <property type="entry name" value="MG_RAP_rcpt_1"/>
</dbReference>
<feature type="domain" description="Alpha-2-macroglobulin RAP C-terminal" evidence="4">
    <location>
        <begin position="153"/>
        <end position="291"/>
    </location>
</feature>
<dbReference type="GO" id="GO:0048259">
    <property type="term" value="P:regulation of receptor-mediated endocytosis"/>
    <property type="evidence" value="ECO:0007669"/>
    <property type="project" value="TreeGrafter"/>
</dbReference>
<dbReference type="InterPro" id="IPR010483">
    <property type="entry name" value="Alpha_2_MRAP_C"/>
</dbReference>
<proteinExistence type="predicted"/>
<protein>
    <recommendedName>
        <fullName evidence="7">Alpha-2-macroglobulin receptor-associated protein</fullName>
    </recommendedName>
</protein>
<feature type="signal peptide" evidence="2">
    <location>
        <begin position="1"/>
        <end position="19"/>
    </location>
</feature>
<feature type="chain" id="PRO_5041903583" description="Alpha-2-macroglobulin receptor-associated protein" evidence="2">
    <location>
        <begin position="20"/>
        <end position="291"/>
    </location>
</feature>
<dbReference type="PANTHER" id="PTHR16560">
    <property type="entry name" value="ALPHA-2-MACROGLOBULIN RECEPTOR-ASSOCIATED PROTEIN"/>
    <property type="match status" value="1"/>
</dbReference>
<dbReference type="AlphaFoldDB" id="A0AAD9K6D8"/>
<evidence type="ECO:0000313" key="6">
    <source>
        <dbReference type="Proteomes" id="UP001208570"/>
    </source>
</evidence>
<accession>A0AAD9K6D8</accession>
<keyword evidence="2" id="KW-0732">Signal</keyword>
<evidence type="ECO:0000313" key="5">
    <source>
        <dbReference type="EMBL" id="KAK2165721.1"/>
    </source>
</evidence>
<reference evidence="5" key="1">
    <citation type="journal article" date="2023" name="Mol. Biol. Evol.">
        <title>Third-Generation Sequencing Reveals the Adaptive Role of the Epigenome in Three Deep-Sea Polychaetes.</title>
        <authorList>
            <person name="Perez M."/>
            <person name="Aroh O."/>
            <person name="Sun Y."/>
            <person name="Lan Y."/>
            <person name="Juniper S.K."/>
            <person name="Young C.R."/>
            <person name="Angers B."/>
            <person name="Qian P.Y."/>
        </authorList>
    </citation>
    <scope>NUCLEOTIDE SEQUENCE</scope>
    <source>
        <strain evidence="5">P08H-3</strain>
    </source>
</reference>
<organism evidence="5 6">
    <name type="scientific">Paralvinella palmiformis</name>
    <dbReference type="NCBI Taxonomy" id="53620"/>
    <lineage>
        <taxon>Eukaryota</taxon>
        <taxon>Metazoa</taxon>
        <taxon>Spiralia</taxon>
        <taxon>Lophotrochozoa</taxon>
        <taxon>Annelida</taxon>
        <taxon>Polychaeta</taxon>
        <taxon>Sedentaria</taxon>
        <taxon>Canalipalpata</taxon>
        <taxon>Terebellida</taxon>
        <taxon>Terebelliformia</taxon>
        <taxon>Alvinellidae</taxon>
        <taxon>Paralvinella</taxon>
    </lineage>
</organism>